<dbReference type="AlphaFoldDB" id="A0A8S1WHB0"/>
<dbReference type="Proteomes" id="UP000683925">
    <property type="component" value="Unassembled WGS sequence"/>
</dbReference>
<protein>
    <recommendedName>
        <fullName evidence="4">Transmembrane protein</fullName>
    </recommendedName>
</protein>
<evidence type="ECO:0000256" key="1">
    <source>
        <dbReference type="SAM" id="Phobius"/>
    </source>
</evidence>
<evidence type="ECO:0000313" key="3">
    <source>
        <dbReference type="Proteomes" id="UP000683925"/>
    </source>
</evidence>
<dbReference type="EMBL" id="CAJJDP010000090">
    <property type="protein sequence ID" value="CAD8188000.1"/>
    <property type="molecule type" value="Genomic_DNA"/>
</dbReference>
<keyword evidence="1" id="KW-0812">Transmembrane</keyword>
<keyword evidence="3" id="KW-1185">Reference proteome</keyword>
<proteinExistence type="predicted"/>
<sequence>MNSIKNYGCILAKSDTKIGSKIQISNSIFISNKGQLGAGMFIQNQKFDLKNSILLNNTATQIGGGFYFSEGSQRFTIINSLICNNQAAEAGGIYLFGNSSLTKNNFIKSLILLNFANTSLNNINELPQHLSLQINLVEMLSQQKLIESRQYEVLYLKPYKIISQDHSQQKNVLFIPSGQELQSYELYNPKHQNYQSYIFDLSILFKNSMNEVLINLENSTCNVELQIFDTTENLSKSIKTSKLTFNQDTKGFNLGQLQFEIDPYKQENKNQEILVYCNTQYQDDQLAYRMKVNSFMCQLGEFYIYSGCQICQPLQGFYSVTYNATKCSIFDKNKFDAIASNKIKLKAGFWRPNQISDYIELCFKNPTYCQGGWTFGNDLCTQGHLGGLCEECDRYDIRGSGSFFKDQKQLECRQCEEFSRLLLTFLLISIWAILSTLLTIRSIEKSNQLFASLKLRQKFVEILFKLNQDHESILLKLFLNYLWIFLLFLHLILGYHSL</sequence>
<dbReference type="PANTHER" id="PTHR11319">
    <property type="entry name" value="G PROTEIN-COUPLED RECEPTOR-RELATED"/>
    <property type="match status" value="1"/>
</dbReference>
<organism evidence="2 3">
    <name type="scientific">Paramecium octaurelia</name>
    <dbReference type="NCBI Taxonomy" id="43137"/>
    <lineage>
        <taxon>Eukaryota</taxon>
        <taxon>Sar</taxon>
        <taxon>Alveolata</taxon>
        <taxon>Ciliophora</taxon>
        <taxon>Intramacronucleata</taxon>
        <taxon>Oligohymenophorea</taxon>
        <taxon>Peniculida</taxon>
        <taxon>Parameciidae</taxon>
        <taxon>Paramecium</taxon>
    </lineage>
</organism>
<dbReference type="OMA" id="CNNQAAE"/>
<gene>
    <name evidence="2" type="ORF">POCTA_138.1.T0910179</name>
</gene>
<reference evidence="2" key="1">
    <citation type="submission" date="2021-01" db="EMBL/GenBank/DDBJ databases">
        <authorList>
            <consortium name="Genoscope - CEA"/>
            <person name="William W."/>
        </authorList>
    </citation>
    <scope>NUCLEOTIDE SEQUENCE</scope>
</reference>
<feature type="transmembrane region" description="Helical" evidence="1">
    <location>
        <begin position="473"/>
        <end position="493"/>
    </location>
</feature>
<comment type="caution">
    <text evidence="2">The sequence shown here is derived from an EMBL/GenBank/DDBJ whole genome shotgun (WGS) entry which is preliminary data.</text>
</comment>
<evidence type="ECO:0008006" key="4">
    <source>
        <dbReference type="Google" id="ProtNLM"/>
    </source>
</evidence>
<dbReference type="OrthoDB" id="77931at2759"/>
<accession>A0A8S1WHB0</accession>
<keyword evidence="1" id="KW-1133">Transmembrane helix</keyword>
<keyword evidence="1" id="KW-0472">Membrane</keyword>
<dbReference type="PANTHER" id="PTHR11319:SF35">
    <property type="entry name" value="OUTER MEMBRANE PROTEIN PMPC-RELATED"/>
    <property type="match status" value="1"/>
</dbReference>
<feature type="transmembrane region" description="Helical" evidence="1">
    <location>
        <begin position="421"/>
        <end position="440"/>
    </location>
</feature>
<name>A0A8S1WHB0_PAROT</name>
<evidence type="ECO:0000313" key="2">
    <source>
        <dbReference type="EMBL" id="CAD8188000.1"/>
    </source>
</evidence>